<evidence type="ECO:0000313" key="2">
    <source>
        <dbReference type="EMBL" id="KAK6209495.1"/>
    </source>
</evidence>
<keyword evidence="1" id="KW-0732">Signal</keyword>
<keyword evidence="3" id="KW-1185">Reference proteome</keyword>
<feature type="chain" id="PRO_5043541504" evidence="1">
    <location>
        <begin position="31"/>
        <end position="105"/>
    </location>
</feature>
<dbReference type="Proteomes" id="UP001327957">
    <property type="component" value="Unassembled WGS sequence"/>
</dbReference>
<sequence>MFPPGQTRHLEDLIALRYLVFTLLVDEAMSGPVILELPEERAFFLVLEALFGEPVERQAVEGAPSLVGDLGDGAVQGADPAGEVGRSLDVHWASRVQEFVEGDPT</sequence>
<dbReference type="AlphaFoldDB" id="A0AAV9SZH1"/>
<feature type="signal peptide" evidence="1">
    <location>
        <begin position="1"/>
        <end position="30"/>
    </location>
</feature>
<evidence type="ECO:0000256" key="1">
    <source>
        <dbReference type="SAM" id="SignalP"/>
    </source>
</evidence>
<accession>A0AAV9SZH1</accession>
<protein>
    <submittedName>
        <fullName evidence="2">Uncharacterized protein</fullName>
    </submittedName>
</protein>
<evidence type="ECO:0000313" key="3">
    <source>
        <dbReference type="Proteomes" id="UP001327957"/>
    </source>
</evidence>
<proteinExistence type="predicted"/>
<gene>
    <name evidence="2" type="ORF">QIS74_11079</name>
</gene>
<dbReference type="EMBL" id="JASAOK010000047">
    <property type="protein sequence ID" value="KAK6209495.1"/>
    <property type="molecule type" value="Genomic_DNA"/>
</dbReference>
<comment type="caution">
    <text evidence="2">The sequence shown here is derived from an EMBL/GenBank/DDBJ whole genome shotgun (WGS) entry which is preliminary data.</text>
</comment>
<name>A0AAV9SZH1_9PEZI</name>
<organism evidence="2 3">
    <name type="scientific">Colletotrichum tabaci</name>
    <dbReference type="NCBI Taxonomy" id="1209068"/>
    <lineage>
        <taxon>Eukaryota</taxon>
        <taxon>Fungi</taxon>
        <taxon>Dikarya</taxon>
        <taxon>Ascomycota</taxon>
        <taxon>Pezizomycotina</taxon>
        <taxon>Sordariomycetes</taxon>
        <taxon>Hypocreomycetidae</taxon>
        <taxon>Glomerellales</taxon>
        <taxon>Glomerellaceae</taxon>
        <taxon>Colletotrichum</taxon>
        <taxon>Colletotrichum destructivum species complex</taxon>
    </lineage>
</organism>
<reference evidence="2 3" key="1">
    <citation type="submission" date="2023-04" db="EMBL/GenBank/DDBJ databases">
        <title>Colletotrichum tabacum stain YC1 causing leaf anthracnose on Nicotiana tabacum(L.) cv.</title>
        <authorList>
            <person name="Ji Z."/>
            <person name="Wang M."/>
            <person name="Zhang J."/>
            <person name="Wang N."/>
            <person name="Zhou Z."/>
        </authorList>
    </citation>
    <scope>NUCLEOTIDE SEQUENCE [LARGE SCALE GENOMIC DNA]</scope>
    <source>
        <strain evidence="2 3">YC1</strain>
    </source>
</reference>